<dbReference type="HOGENOM" id="CLU_1868391_0_0_1"/>
<dbReference type="Proteomes" id="UP000008021">
    <property type="component" value="Chromosome 5"/>
</dbReference>
<proteinExistence type="predicted"/>
<sequence length="137" mass="14567">MTEFGGAARGVDDERPLMVRREVDAMAPTAGCGGAAETVAEWTTPMVVEGRHLWLAGEASVALGGGRGGREWRSRRREYAWSAAGGRCGVRTHTGSQCGARDEGGRVAARRGWPVGEPVQWYPCADRGLDCGGAMVY</sequence>
<organism evidence="1">
    <name type="scientific">Oryza meridionalis</name>
    <dbReference type="NCBI Taxonomy" id="40149"/>
    <lineage>
        <taxon>Eukaryota</taxon>
        <taxon>Viridiplantae</taxon>
        <taxon>Streptophyta</taxon>
        <taxon>Embryophyta</taxon>
        <taxon>Tracheophyta</taxon>
        <taxon>Spermatophyta</taxon>
        <taxon>Magnoliopsida</taxon>
        <taxon>Liliopsida</taxon>
        <taxon>Poales</taxon>
        <taxon>Poaceae</taxon>
        <taxon>BOP clade</taxon>
        <taxon>Oryzoideae</taxon>
        <taxon>Oryzeae</taxon>
        <taxon>Oryzinae</taxon>
        <taxon>Oryza</taxon>
    </lineage>
</organism>
<evidence type="ECO:0000313" key="2">
    <source>
        <dbReference type="Proteomes" id="UP000008021"/>
    </source>
</evidence>
<evidence type="ECO:0000313" key="1">
    <source>
        <dbReference type="EnsemblPlants" id="OMERI05G16100.1"/>
    </source>
</evidence>
<protein>
    <submittedName>
        <fullName evidence="1">Uncharacterized protein</fullName>
    </submittedName>
</protein>
<accession>A0A0E0DS81</accession>
<reference evidence="1" key="1">
    <citation type="submission" date="2015-04" db="UniProtKB">
        <authorList>
            <consortium name="EnsemblPlants"/>
        </authorList>
    </citation>
    <scope>IDENTIFICATION</scope>
</reference>
<reference evidence="1" key="2">
    <citation type="submission" date="2018-05" db="EMBL/GenBank/DDBJ databases">
        <title>OmerRS3 (Oryza meridionalis Reference Sequence Version 3).</title>
        <authorList>
            <person name="Zhang J."/>
            <person name="Kudrna D."/>
            <person name="Lee S."/>
            <person name="Talag J."/>
            <person name="Welchert J."/>
            <person name="Wing R.A."/>
        </authorList>
    </citation>
    <scope>NUCLEOTIDE SEQUENCE [LARGE SCALE GENOMIC DNA]</scope>
    <source>
        <strain evidence="1">cv. OR44</strain>
    </source>
</reference>
<dbReference type="AlphaFoldDB" id="A0A0E0DS81"/>
<name>A0A0E0DS81_9ORYZ</name>
<dbReference type="Gramene" id="OMERI05G16100.1">
    <property type="protein sequence ID" value="OMERI05G16100.1"/>
    <property type="gene ID" value="OMERI05G16100"/>
</dbReference>
<dbReference type="EnsemblPlants" id="OMERI05G16100.1">
    <property type="protein sequence ID" value="OMERI05G16100.1"/>
    <property type="gene ID" value="OMERI05G16100"/>
</dbReference>
<keyword evidence="2" id="KW-1185">Reference proteome</keyword>